<keyword evidence="11" id="KW-0325">Glycoprotein</keyword>
<feature type="transmembrane region" description="Helical" evidence="12">
    <location>
        <begin position="616"/>
        <end position="639"/>
    </location>
</feature>
<dbReference type="Proteomes" id="UP000311382">
    <property type="component" value="Unassembled WGS sequence"/>
</dbReference>
<keyword evidence="6 12" id="KW-0808">Transferase</keyword>
<evidence type="ECO:0000256" key="10">
    <source>
        <dbReference type="ARBA" id="ARBA00023136"/>
    </source>
</evidence>
<dbReference type="GO" id="GO:0005789">
    <property type="term" value="C:endoplasmic reticulum membrane"/>
    <property type="evidence" value="ECO:0007669"/>
    <property type="project" value="UniProtKB-SubCell"/>
</dbReference>
<feature type="transmembrane region" description="Helical" evidence="12">
    <location>
        <begin position="15"/>
        <end position="36"/>
    </location>
</feature>
<dbReference type="InterPro" id="IPR045687">
    <property type="entry name" value="PIGG/GPI7_C"/>
</dbReference>
<sequence>MEEALSRKSSGQLPLLRLSFLVIAAAGLASFALGFFPVKPLLPGYSSAQSYVERVDRSDDRGEARSDAFSRLVFVVVDALRSDLAFGPDSHMSFVASLIDGGHALPYTAIAQAPTVTLPRLKALTTGSNPTFVDALLNLAEETTGSAAFDNVDSWLPQLVVPGGGATAPKKAVFAGDDTWLRLFPKEWFVWHEGVSSFFVSDTVTVDSNVTRHLDALLAPPSLHTSAPAAPPTSWDVLILHYLGLDHVGHLEGPASPRMAPKQVEMDEVVERIYRYLENRDAEDGQRSLLVVVGDHGMTEGGNHGGSTEAETSAALLLAAPTLHLNDQKRRVVHVSPYKHYEVVQQIDLVPTLSVLFDLGIPRNSIGKLVRSAVEALRPAALARGLRENVQQVGAVLTASGSGAVERTLAESAGDESRPSSLGELVREGSLVQLAEFLARAQARLLASSSSYHLRPLFCGLALLLLASLASLYRLRRVWTVESRGSRFAVGAAVVAFVGSFFATSFIEEEHEFWYFVTATALLLLASGRDADGTDRVALVASAASVRLMRSWAHNGQKNLPNLSITAHLATSPRLTSALVALTYFLPPSIAFVILARASRAIARQRLPPGTLLRKASLFAVTATVVVAQSVVGVAAHLSALEDGAERGVLLRALDKLELAEHGALARAGYALAAVGWLLWRVWLRRQVSTALPLVHLSLLLMSLTRPVNVPLFVAFWTQHWTLARMAHKPSASPAVLASLVAALQSTAFFALGGSNSLATADLSQAYNGLASYSLPLVTLLAFLSNFSGPVFLALSLRTLPRALLPFILDYLSAFHTLALAMLALSATHFREHLFALTVFAPAVLYRAGWFVWVQVGTNLGIARMLMG</sequence>
<dbReference type="Pfam" id="PF01663">
    <property type="entry name" value="Phosphodiest"/>
    <property type="match status" value="1"/>
</dbReference>
<comment type="caution">
    <text evidence="14">The sequence shown here is derived from an EMBL/GenBank/DDBJ whole genome shotgun (WGS) entry which is preliminary data.</text>
</comment>
<evidence type="ECO:0000256" key="11">
    <source>
        <dbReference type="ARBA" id="ARBA00023180"/>
    </source>
</evidence>
<evidence type="ECO:0000256" key="6">
    <source>
        <dbReference type="ARBA" id="ARBA00022679"/>
    </source>
</evidence>
<feature type="transmembrane region" description="Helical" evidence="12">
    <location>
        <begin position="735"/>
        <end position="753"/>
    </location>
</feature>
<keyword evidence="15" id="KW-1185">Reference proteome</keyword>
<accession>A0A5C5FP77</accession>
<dbReference type="AlphaFoldDB" id="A0A5C5FP77"/>
<dbReference type="InterPro" id="IPR017850">
    <property type="entry name" value="Alkaline_phosphatase_core_sf"/>
</dbReference>
<keyword evidence="5 12" id="KW-0337">GPI-anchor biosynthesis</keyword>
<dbReference type="GO" id="GO:0051267">
    <property type="term" value="F:CP2 mannose-ethanolamine phosphotransferase activity"/>
    <property type="evidence" value="ECO:0007669"/>
    <property type="project" value="TreeGrafter"/>
</dbReference>
<feature type="transmembrane region" description="Helical" evidence="12">
    <location>
        <begin position="834"/>
        <end position="856"/>
    </location>
</feature>
<dbReference type="EMBL" id="SOZI01000130">
    <property type="protein sequence ID" value="TNY18613.1"/>
    <property type="molecule type" value="Genomic_DNA"/>
</dbReference>
<dbReference type="GO" id="GO:0006506">
    <property type="term" value="P:GPI anchor biosynthetic process"/>
    <property type="evidence" value="ECO:0007669"/>
    <property type="project" value="UniProtKB-UniPathway"/>
</dbReference>
<comment type="subcellular location">
    <subcellularLocation>
        <location evidence="1 12">Endoplasmic reticulum membrane</location>
        <topology evidence="1 12">Multi-pass membrane protein</topology>
    </subcellularLocation>
</comment>
<evidence type="ECO:0000256" key="5">
    <source>
        <dbReference type="ARBA" id="ARBA00022502"/>
    </source>
</evidence>
<keyword evidence="8 12" id="KW-0256">Endoplasmic reticulum</keyword>
<keyword evidence="10 12" id="KW-0472">Membrane</keyword>
<comment type="function">
    <text evidence="12">Ethanolamine phosphate transferase involved in glycosylphosphatidylinositol-anchor biosynthesis. Transfers ethanolamine phosphate to the GPI second mannose.</text>
</comment>
<evidence type="ECO:0000256" key="3">
    <source>
        <dbReference type="ARBA" id="ARBA00005315"/>
    </source>
</evidence>
<name>A0A5C5FP77_9BASI</name>
<keyword evidence="7 12" id="KW-0812">Transmembrane</keyword>
<dbReference type="InterPro" id="IPR039527">
    <property type="entry name" value="PIGG/GPI7"/>
</dbReference>
<evidence type="ECO:0000313" key="14">
    <source>
        <dbReference type="EMBL" id="TNY18613.1"/>
    </source>
</evidence>
<dbReference type="UniPathway" id="UPA00196"/>
<evidence type="ECO:0000256" key="2">
    <source>
        <dbReference type="ARBA" id="ARBA00004687"/>
    </source>
</evidence>
<feature type="transmembrane region" description="Helical" evidence="12">
    <location>
        <begin position="487"/>
        <end position="507"/>
    </location>
</feature>
<proteinExistence type="inferred from homology"/>
<feature type="transmembrane region" description="Helical" evidence="12">
    <location>
        <begin position="659"/>
        <end position="680"/>
    </location>
</feature>
<reference evidence="14 15" key="1">
    <citation type="submission" date="2019-03" db="EMBL/GenBank/DDBJ databases">
        <title>Rhodosporidium diobovatum UCD-FST 08-225 genome sequencing, assembly, and annotation.</title>
        <authorList>
            <person name="Fakankun I.U."/>
            <person name="Fristensky B."/>
            <person name="Levin D.B."/>
        </authorList>
    </citation>
    <scope>NUCLEOTIDE SEQUENCE [LARGE SCALE GENOMIC DNA]</scope>
    <source>
        <strain evidence="14 15">UCD-FST 08-225</strain>
    </source>
</reference>
<evidence type="ECO:0000256" key="9">
    <source>
        <dbReference type="ARBA" id="ARBA00022989"/>
    </source>
</evidence>
<dbReference type="OrthoDB" id="272139at2759"/>
<evidence type="ECO:0000256" key="1">
    <source>
        <dbReference type="ARBA" id="ARBA00004477"/>
    </source>
</evidence>
<dbReference type="STRING" id="5288.A0A5C5FP77"/>
<evidence type="ECO:0000259" key="13">
    <source>
        <dbReference type="Pfam" id="PF19316"/>
    </source>
</evidence>
<dbReference type="InterPro" id="IPR037674">
    <property type="entry name" value="PIG-G_N"/>
</dbReference>
<comment type="similarity">
    <text evidence="3 12">Belongs to the PIGG/PIGN/PIGO family. PIGG subfamily.</text>
</comment>
<organism evidence="14 15">
    <name type="scientific">Rhodotorula diobovata</name>
    <dbReference type="NCBI Taxonomy" id="5288"/>
    <lineage>
        <taxon>Eukaryota</taxon>
        <taxon>Fungi</taxon>
        <taxon>Dikarya</taxon>
        <taxon>Basidiomycota</taxon>
        <taxon>Pucciniomycotina</taxon>
        <taxon>Microbotryomycetes</taxon>
        <taxon>Sporidiobolales</taxon>
        <taxon>Sporidiobolaceae</taxon>
        <taxon>Rhodotorula</taxon>
    </lineage>
</organism>
<gene>
    <name evidence="14" type="ORF">DMC30DRAFT_46958</name>
</gene>
<comment type="pathway">
    <text evidence="2 12">Glycolipid biosynthesis; glycosylphosphatidylinositol-anchor biosynthesis.</text>
</comment>
<dbReference type="PANTHER" id="PTHR23072">
    <property type="entry name" value="PHOSPHATIDYLINOSITOL GLYCAN-RELATED"/>
    <property type="match status" value="1"/>
</dbReference>
<feature type="transmembrane region" description="Helical" evidence="12">
    <location>
        <begin position="807"/>
        <end position="828"/>
    </location>
</feature>
<evidence type="ECO:0000256" key="7">
    <source>
        <dbReference type="ARBA" id="ARBA00022692"/>
    </source>
</evidence>
<feature type="transmembrane region" description="Helical" evidence="12">
    <location>
        <begin position="454"/>
        <end position="475"/>
    </location>
</feature>
<dbReference type="SUPFAM" id="SSF53649">
    <property type="entry name" value="Alkaline phosphatase-like"/>
    <property type="match status" value="1"/>
</dbReference>
<evidence type="ECO:0000256" key="12">
    <source>
        <dbReference type="RuleBase" id="RU367106"/>
    </source>
</evidence>
<dbReference type="CDD" id="cd16024">
    <property type="entry name" value="GPI_EPT_2"/>
    <property type="match status" value="1"/>
</dbReference>
<protein>
    <recommendedName>
        <fullName evidence="4 12">GPI ethanolamine phosphate transferase 2</fullName>
    </recommendedName>
</protein>
<dbReference type="Gene3D" id="3.40.720.10">
    <property type="entry name" value="Alkaline Phosphatase, subunit A"/>
    <property type="match status" value="1"/>
</dbReference>
<evidence type="ECO:0000256" key="8">
    <source>
        <dbReference type="ARBA" id="ARBA00022824"/>
    </source>
</evidence>
<feature type="domain" description="GPI ethanolamine phosphate transferase 2 C-terminal" evidence="13">
    <location>
        <begin position="450"/>
        <end position="866"/>
    </location>
</feature>
<evidence type="ECO:0000313" key="15">
    <source>
        <dbReference type="Proteomes" id="UP000311382"/>
    </source>
</evidence>
<dbReference type="InterPro" id="IPR002591">
    <property type="entry name" value="Phosphodiest/P_Trfase"/>
</dbReference>
<dbReference type="PANTHER" id="PTHR23072:SF0">
    <property type="entry name" value="GPI ETHANOLAMINE PHOSPHATE TRANSFERASE 2"/>
    <property type="match status" value="1"/>
</dbReference>
<dbReference type="Pfam" id="PF19316">
    <property type="entry name" value="PIGO_PIGG"/>
    <property type="match status" value="1"/>
</dbReference>
<feature type="transmembrane region" description="Helical" evidence="12">
    <location>
        <begin position="575"/>
        <end position="595"/>
    </location>
</feature>
<keyword evidence="9 12" id="KW-1133">Transmembrane helix</keyword>
<evidence type="ECO:0000256" key="4">
    <source>
        <dbReference type="ARBA" id="ARBA00020830"/>
    </source>
</evidence>
<feature type="transmembrane region" description="Helical" evidence="12">
    <location>
        <begin position="773"/>
        <end position="795"/>
    </location>
</feature>